<keyword evidence="4" id="KW-1185">Reference proteome</keyword>
<keyword evidence="3" id="KW-0489">Methyltransferase</keyword>
<dbReference type="InterPro" id="IPR029063">
    <property type="entry name" value="SAM-dependent_MTases_sf"/>
</dbReference>
<dbReference type="OrthoDB" id="9786503at2"/>
<protein>
    <submittedName>
        <fullName evidence="3">Methyltransferase family protein</fullName>
    </submittedName>
</protein>
<dbReference type="AlphaFoldDB" id="A0A3N1HNU5"/>
<organism evidence="3 4">
    <name type="scientific">Pseudokineococcus lusitanus</name>
    <dbReference type="NCBI Taxonomy" id="763993"/>
    <lineage>
        <taxon>Bacteria</taxon>
        <taxon>Bacillati</taxon>
        <taxon>Actinomycetota</taxon>
        <taxon>Actinomycetes</taxon>
        <taxon>Kineosporiales</taxon>
        <taxon>Kineosporiaceae</taxon>
        <taxon>Pseudokineococcus</taxon>
    </lineage>
</organism>
<sequence>MTPPADRPGAGVASWDERHARRGAPGTPHAVVDAVTAGLVPGRAVDLACGAGRHALLLAGRGWAVDAVDTSAEGLAVGGRAVGGDRVRWHRADAVTWLRALAPGSADLVLVAFAMLPGVVTAAAGALAGGGHLLVVGHAAEDAGRPGTPRDVRLLHDVASLADEARGAGLAVVRADVVGRGAGEERRHDAVLLARRPAPGPGAEGGAGQSSAEGTSAGS</sequence>
<comment type="caution">
    <text evidence="3">The sequence shown here is derived from an EMBL/GenBank/DDBJ whole genome shotgun (WGS) entry which is preliminary data.</text>
</comment>
<dbReference type="InParanoid" id="A0A3N1HNU5"/>
<dbReference type="GO" id="GO:0032259">
    <property type="term" value="P:methylation"/>
    <property type="evidence" value="ECO:0007669"/>
    <property type="project" value="UniProtKB-KW"/>
</dbReference>
<dbReference type="InterPro" id="IPR041698">
    <property type="entry name" value="Methyltransf_25"/>
</dbReference>
<feature type="region of interest" description="Disordered" evidence="1">
    <location>
        <begin position="1"/>
        <end position="27"/>
    </location>
</feature>
<dbReference type="SUPFAM" id="SSF53335">
    <property type="entry name" value="S-adenosyl-L-methionine-dependent methyltransferases"/>
    <property type="match status" value="1"/>
</dbReference>
<proteinExistence type="predicted"/>
<dbReference type="EMBL" id="RJKN01000003">
    <property type="protein sequence ID" value="ROP44012.1"/>
    <property type="molecule type" value="Genomic_DNA"/>
</dbReference>
<dbReference type="Proteomes" id="UP000276232">
    <property type="component" value="Unassembled WGS sequence"/>
</dbReference>
<feature type="region of interest" description="Disordered" evidence="1">
    <location>
        <begin position="186"/>
        <end position="219"/>
    </location>
</feature>
<evidence type="ECO:0000256" key="1">
    <source>
        <dbReference type="SAM" id="MobiDB-lite"/>
    </source>
</evidence>
<feature type="compositionally biased region" description="Low complexity" evidence="1">
    <location>
        <begin position="209"/>
        <end position="219"/>
    </location>
</feature>
<dbReference type="Gene3D" id="3.40.50.150">
    <property type="entry name" value="Vaccinia Virus protein VP39"/>
    <property type="match status" value="1"/>
</dbReference>
<reference evidence="3 4" key="1">
    <citation type="journal article" date="2015" name="Stand. Genomic Sci.">
        <title>Genomic Encyclopedia of Bacterial and Archaeal Type Strains, Phase III: the genomes of soil and plant-associated and newly described type strains.</title>
        <authorList>
            <person name="Whitman W.B."/>
            <person name="Woyke T."/>
            <person name="Klenk H.P."/>
            <person name="Zhou Y."/>
            <person name="Lilburn T.G."/>
            <person name="Beck B.J."/>
            <person name="De Vos P."/>
            <person name="Vandamme P."/>
            <person name="Eisen J.A."/>
            <person name="Garrity G."/>
            <person name="Hugenholtz P."/>
            <person name="Kyrpides N.C."/>
        </authorList>
    </citation>
    <scope>NUCLEOTIDE SEQUENCE [LARGE SCALE GENOMIC DNA]</scope>
    <source>
        <strain evidence="3 4">CECT 7306</strain>
    </source>
</reference>
<name>A0A3N1HNU5_9ACTN</name>
<dbReference type="CDD" id="cd02440">
    <property type="entry name" value="AdoMet_MTases"/>
    <property type="match status" value="1"/>
</dbReference>
<evidence type="ECO:0000313" key="3">
    <source>
        <dbReference type="EMBL" id="ROP44012.1"/>
    </source>
</evidence>
<keyword evidence="3" id="KW-0808">Transferase</keyword>
<evidence type="ECO:0000259" key="2">
    <source>
        <dbReference type="Pfam" id="PF13649"/>
    </source>
</evidence>
<evidence type="ECO:0000313" key="4">
    <source>
        <dbReference type="Proteomes" id="UP000276232"/>
    </source>
</evidence>
<accession>A0A3N1HNU5</accession>
<dbReference type="RefSeq" id="WP_123379648.1">
    <property type="nucleotide sequence ID" value="NZ_RJKN01000003.1"/>
</dbReference>
<dbReference type="GO" id="GO:0008168">
    <property type="term" value="F:methyltransferase activity"/>
    <property type="evidence" value="ECO:0007669"/>
    <property type="project" value="UniProtKB-KW"/>
</dbReference>
<feature type="domain" description="Methyltransferase" evidence="2">
    <location>
        <begin position="45"/>
        <end position="116"/>
    </location>
</feature>
<dbReference type="Pfam" id="PF13649">
    <property type="entry name" value="Methyltransf_25"/>
    <property type="match status" value="1"/>
</dbReference>
<gene>
    <name evidence="3" type="ORF">EDC03_1609</name>
</gene>